<dbReference type="PROSITE" id="PS00356">
    <property type="entry name" value="HTH_LACI_1"/>
    <property type="match status" value="1"/>
</dbReference>
<keyword evidence="6" id="KW-1185">Reference proteome</keyword>
<organism evidence="5 6">
    <name type="scientific">Tessaracoccus rhinocerotis</name>
    <dbReference type="NCBI Taxonomy" id="1689449"/>
    <lineage>
        <taxon>Bacteria</taxon>
        <taxon>Bacillati</taxon>
        <taxon>Actinomycetota</taxon>
        <taxon>Actinomycetes</taxon>
        <taxon>Propionibacteriales</taxon>
        <taxon>Propionibacteriaceae</taxon>
        <taxon>Tessaracoccus</taxon>
    </lineage>
</organism>
<dbReference type="InterPro" id="IPR010982">
    <property type="entry name" value="Lambda_DNA-bd_dom_sf"/>
</dbReference>
<evidence type="ECO:0000313" key="5">
    <source>
        <dbReference type="EMBL" id="TRY18394.1"/>
    </source>
</evidence>
<evidence type="ECO:0000256" key="1">
    <source>
        <dbReference type="ARBA" id="ARBA00023015"/>
    </source>
</evidence>
<evidence type="ECO:0000313" key="6">
    <source>
        <dbReference type="Proteomes" id="UP000317638"/>
    </source>
</evidence>
<dbReference type="Gene3D" id="3.40.50.2300">
    <property type="match status" value="2"/>
</dbReference>
<comment type="caution">
    <text evidence="5">The sequence shown here is derived from an EMBL/GenBank/DDBJ whole genome shotgun (WGS) entry which is preliminary data.</text>
</comment>
<dbReference type="InterPro" id="IPR028082">
    <property type="entry name" value="Peripla_BP_I"/>
</dbReference>
<evidence type="ECO:0000256" key="2">
    <source>
        <dbReference type="ARBA" id="ARBA00023125"/>
    </source>
</evidence>
<name>A0A553K118_9ACTN</name>
<dbReference type="InterPro" id="IPR046335">
    <property type="entry name" value="LacI/GalR-like_sensor"/>
</dbReference>
<gene>
    <name evidence="5" type="ORF">FOJ82_09690</name>
</gene>
<proteinExistence type="predicted"/>
<keyword evidence="1" id="KW-0805">Transcription regulation</keyword>
<dbReference type="SUPFAM" id="SSF53822">
    <property type="entry name" value="Periplasmic binding protein-like I"/>
    <property type="match status" value="1"/>
</dbReference>
<reference evidence="5 6" key="1">
    <citation type="submission" date="2019-07" db="EMBL/GenBank/DDBJ databases">
        <authorList>
            <person name="Zhou L.-Y."/>
        </authorList>
    </citation>
    <scope>NUCLEOTIDE SEQUENCE [LARGE SCALE GENOMIC DNA]</scope>
    <source>
        <strain evidence="5 6">YIM 101269</strain>
    </source>
</reference>
<dbReference type="OrthoDB" id="37081at2"/>
<dbReference type="Gene3D" id="1.10.260.40">
    <property type="entry name" value="lambda repressor-like DNA-binding domains"/>
    <property type="match status" value="1"/>
</dbReference>
<accession>A0A553K118</accession>
<dbReference type="Pfam" id="PF13377">
    <property type="entry name" value="Peripla_BP_3"/>
    <property type="match status" value="1"/>
</dbReference>
<dbReference type="Proteomes" id="UP000317638">
    <property type="component" value="Unassembled WGS sequence"/>
</dbReference>
<keyword evidence="3" id="KW-0804">Transcription</keyword>
<dbReference type="PANTHER" id="PTHR30146:SF109">
    <property type="entry name" value="HTH-TYPE TRANSCRIPTIONAL REGULATOR GALS"/>
    <property type="match status" value="1"/>
</dbReference>
<protein>
    <submittedName>
        <fullName evidence="5">LacI family transcriptional regulator</fullName>
    </submittedName>
</protein>
<dbReference type="SMART" id="SM00354">
    <property type="entry name" value="HTH_LACI"/>
    <property type="match status" value="1"/>
</dbReference>
<keyword evidence="2" id="KW-0238">DNA-binding</keyword>
<evidence type="ECO:0000256" key="3">
    <source>
        <dbReference type="ARBA" id="ARBA00023163"/>
    </source>
</evidence>
<dbReference type="InterPro" id="IPR000843">
    <property type="entry name" value="HTH_LacI"/>
</dbReference>
<dbReference type="SUPFAM" id="SSF47413">
    <property type="entry name" value="lambda repressor-like DNA-binding domains"/>
    <property type="match status" value="1"/>
</dbReference>
<dbReference type="GO" id="GO:0003700">
    <property type="term" value="F:DNA-binding transcription factor activity"/>
    <property type="evidence" value="ECO:0007669"/>
    <property type="project" value="TreeGrafter"/>
</dbReference>
<dbReference type="PANTHER" id="PTHR30146">
    <property type="entry name" value="LACI-RELATED TRANSCRIPTIONAL REPRESSOR"/>
    <property type="match status" value="1"/>
</dbReference>
<dbReference type="EMBL" id="VKKG01000003">
    <property type="protein sequence ID" value="TRY18394.1"/>
    <property type="molecule type" value="Genomic_DNA"/>
</dbReference>
<sequence>MGGPARVRLSDVAARAGVSLGTVSNVLNHPERVAAATRELVLGAIGELGFVPNQSARVLTGATSNVIALVVLDVMSPFFMEAAHAVERLARETGHVVMLSNSQNDRDMEAELLSVLGGQRVRGVVLVPAAGDDDVASRIRGKLPVVLMDHEGVDDCCSVAVDDVAGAGLAVDHLLGLGHRRLGFVGGPRDLRQMSQRALGMRTALEAAGLDPGTSLVEAYVETGMGIQAGMEAADRLLMEGLPTGIVCGNDMLAFGVYRTLSRAGIAVPGDVALIGYDDIDVAADWIVPLTSVRQPTQEMGYRAAQLLLEDTSDPAHVHQHVRLQPELVVRSSCGAR</sequence>
<dbReference type="GO" id="GO:0000976">
    <property type="term" value="F:transcription cis-regulatory region binding"/>
    <property type="evidence" value="ECO:0007669"/>
    <property type="project" value="TreeGrafter"/>
</dbReference>
<evidence type="ECO:0000259" key="4">
    <source>
        <dbReference type="PROSITE" id="PS50932"/>
    </source>
</evidence>
<dbReference type="Pfam" id="PF00356">
    <property type="entry name" value="LacI"/>
    <property type="match status" value="1"/>
</dbReference>
<dbReference type="CDD" id="cd01392">
    <property type="entry name" value="HTH_LacI"/>
    <property type="match status" value="1"/>
</dbReference>
<dbReference type="PROSITE" id="PS50932">
    <property type="entry name" value="HTH_LACI_2"/>
    <property type="match status" value="1"/>
</dbReference>
<dbReference type="AlphaFoldDB" id="A0A553K118"/>
<feature type="domain" description="HTH lacI-type" evidence="4">
    <location>
        <begin position="7"/>
        <end position="61"/>
    </location>
</feature>